<dbReference type="AlphaFoldDB" id="A0A6M0RLF8"/>
<evidence type="ECO:0000313" key="1">
    <source>
        <dbReference type="EMBL" id="NEZ56989.1"/>
    </source>
</evidence>
<keyword evidence="2" id="KW-1185">Reference proteome</keyword>
<name>A0A6M0RLF8_9CYAN</name>
<dbReference type="EMBL" id="QXHD01000004">
    <property type="protein sequence ID" value="NEZ56989.1"/>
    <property type="molecule type" value="Genomic_DNA"/>
</dbReference>
<protein>
    <submittedName>
        <fullName evidence="1">Uncharacterized protein</fullName>
    </submittedName>
</protein>
<proteinExistence type="predicted"/>
<organism evidence="1 2">
    <name type="scientific">Adonisia turfae CCMR0081</name>
    <dbReference type="NCBI Taxonomy" id="2292702"/>
    <lineage>
        <taxon>Bacteria</taxon>
        <taxon>Bacillati</taxon>
        <taxon>Cyanobacteriota</taxon>
        <taxon>Adonisia</taxon>
        <taxon>Adonisia turfae</taxon>
    </lineage>
</organism>
<accession>A0A6M0RLF8</accession>
<comment type="caution">
    <text evidence="1">The sequence shown here is derived from an EMBL/GenBank/DDBJ whole genome shotgun (WGS) entry which is preliminary data.</text>
</comment>
<gene>
    <name evidence="1" type="ORF">DXZ20_15135</name>
</gene>
<dbReference type="RefSeq" id="WP_163699004.1">
    <property type="nucleotide sequence ID" value="NZ_QXHD01000004.1"/>
</dbReference>
<evidence type="ECO:0000313" key="2">
    <source>
        <dbReference type="Proteomes" id="UP000481033"/>
    </source>
</evidence>
<reference evidence="1 2" key="1">
    <citation type="journal article" date="2020" name="Microb. Ecol.">
        <title>Ecogenomics of the Marine Benthic Filamentous Cyanobacterium Adonisia.</title>
        <authorList>
            <person name="Walter J.M."/>
            <person name="Coutinho F.H."/>
            <person name="Leomil L."/>
            <person name="Hargreaves P.I."/>
            <person name="Campeao M.E."/>
            <person name="Vieira V.V."/>
            <person name="Silva B.S."/>
            <person name="Fistarol G.O."/>
            <person name="Salomon P.S."/>
            <person name="Sawabe T."/>
            <person name="Mino S."/>
            <person name="Hosokawa M."/>
            <person name="Miyashita H."/>
            <person name="Maruyama F."/>
            <person name="van Verk M.C."/>
            <person name="Dutilh B.E."/>
            <person name="Thompson C.C."/>
            <person name="Thompson F.L."/>
        </authorList>
    </citation>
    <scope>NUCLEOTIDE SEQUENCE [LARGE SCALE GENOMIC DNA]</scope>
    <source>
        <strain evidence="1 2">CCMR0081</strain>
    </source>
</reference>
<sequence length="106" mass="12148">MDKLIENLVHLSSSELNEILDKRDSGAFDNAWCKQSEAVPEVEEPFDLEDIFVKLSKITNHHEICSYIADDLELLYRADKIGITSDFLTHLKSCYARGEVPCNWES</sequence>
<dbReference type="Proteomes" id="UP000481033">
    <property type="component" value="Unassembled WGS sequence"/>
</dbReference>